<gene>
    <name evidence="3" type="ORF">H9Q79_15685</name>
</gene>
<dbReference type="KEGG" id="whj:H9Q79_15685"/>
<dbReference type="Pfam" id="PF01076">
    <property type="entry name" value="Mob_Pre"/>
    <property type="match status" value="1"/>
</dbReference>
<proteinExistence type="inferred from homology"/>
<dbReference type="CDD" id="cd17242">
    <property type="entry name" value="MobM_relaxase"/>
    <property type="match status" value="1"/>
</dbReference>
<dbReference type="Gene3D" id="3.30.930.30">
    <property type="match status" value="1"/>
</dbReference>
<reference evidence="3 4" key="1">
    <citation type="submission" date="2020-08" db="EMBL/GenBank/DDBJ databases">
        <authorList>
            <person name="Liu C."/>
            <person name="Sun Q."/>
        </authorList>
    </citation>
    <scope>NUCLEOTIDE SEQUENCE [LARGE SCALE GENOMIC DNA]</scope>
    <source>
        <strain evidence="3 4">NSJ-29</strain>
    </source>
</reference>
<evidence type="ECO:0000256" key="2">
    <source>
        <dbReference type="SAM" id="Coils"/>
    </source>
</evidence>
<organism evidence="3 4">
    <name type="scientific">Wansuia hejianensis</name>
    <dbReference type="NCBI Taxonomy" id="2763667"/>
    <lineage>
        <taxon>Bacteria</taxon>
        <taxon>Bacillati</taxon>
        <taxon>Bacillota</taxon>
        <taxon>Clostridia</taxon>
        <taxon>Lachnospirales</taxon>
        <taxon>Lachnospiraceae</taxon>
        <taxon>Wansuia</taxon>
    </lineage>
</organism>
<sequence>MAALTKHTESGVYYHLCHNTREYGPGKAPRNIEIDQERMALNYTLHPSDRGRDAGDHRQSMKYYRQRMKSVYKMDRKDTICTAEWCVTAPHDLPKQEQKAFFESVYEFMNSKYGEKNCIQCITHFDEGVKNGKGEVIAGSPHMHYTFLATKEVDNQKEYAEKLELIQEKYKEDPRGYEKAKNRLDHSKKYKYPEKLDFKGVLNRKHLQTFHPELQAWLDKAGIQGSVYNGATGGSNRSVAELKLETKEKLLAKEKQRNNELERKNKVLKEQVKALQKRVNSTAVPGKAGWKTQMHWGNRDIEQEL</sequence>
<evidence type="ECO:0000256" key="1">
    <source>
        <dbReference type="ARBA" id="ARBA00010657"/>
    </source>
</evidence>
<dbReference type="Proteomes" id="UP000515860">
    <property type="component" value="Chromosome"/>
</dbReference>
<dbReference type="RefSeq" id="WP_249328704.1">
    <property type="nucleotide sequence ID" value="NZ_CP060635.1"/>
</dbReference>
<accession>A0A7G9GBX3</accession>
<name>A0A7G9GBX3_9FIRM</name>
<evidence type="ECO:0000313" key="4">
    <source>
        <dbReference type="Proteomes" id="UP000515860"/>
    </source>
</evidence>
<comment type="similarity">
    <text evidence="1">Belongs to the plasmid mobilization pre family.</text>
</comment>
<dbReference type="InterPro" id="IPR001668">
    <property type="entry name" value="Mob_Pre"/>
</dbReference>
<keyword evidence="2" id="KW-0175">Coiled coil</keyword>
<dbReference type="GO" id="GO:0006310">
    <property type="term" value="P:DNA recombination"/>
    <property type="evidence" value="ECO:0007669"/>
    <property type="project" value="InterPro"/>
</dbReference>
<protein>
    <submittedName>
        <fullName evidence="3">Plasmid recombination protein</fullName>
    </submittedName>
</protein>
<dbReference type="EMBL" id="CP060635">
    <property type="protein sequence ID" value="QNM08305.1"/>
    <property type="molecule type" value="Genomic_DNA"/>
</dbReference>
<feature type="coiled-coil region" evidence="2">
    <location>
        <begin position="244"/>
        <end position="278"/>
    </location>
</feature>
<dbReference type="GO" id="GO:0003677">
    <property type="term" value="F:DNA binding"/>
    <property type="evidence" value="ECO:0007669"/>
    <property type="project" value="InterPro"/>
</dbReference>
<keyword evidence="4" id="KW-1185">Reference proteome</keyword>
<evidence type="ECO:0000313" key="3">
    <source>
        <dbReference type="EMBL" id="QNM08305.1"/>
    </source>
</evidence>
<dbReference type="AlphaFoldDB" id="A0A7G9GBX3"/>